<dbReference type="PANTHER" id="PTHR12822">
    <property type="entry name" value="PROTEIN YIPF"/>
    <property type="match status" value="1"/>
</dbReference>
<feature type="compositionally biased region" description="Gly residues" evidence="6">
    <location>
        <begin position="10"/>
        <end position="23"/>
    </location>
</feature>
<reference evidence="9" key="2">
    <citation type="submission" date="2025-09" db="UniProtKB">
        <authorList>
            <consortium name="Ensembl"/>
        </authorList>
    </citation>
    <scope>IDENTIFICATION</scope>
</reference>
<dbReference type="GO" id="GO:0016192">
    <property type="term" value="P:vesicle-mediated transport"/>
    <property type="evidence" value="ECO:0007669"/>
    <property type="project" value="InterPro"/>
</dbReference>
<feature type="compositionally biased region" description="Gly residues" evidence="6">
    <location>
        <begin position="58"/>
        <end position="67"/>
    </location>
</feature>
<evidence type="ECO:0000256" key="4">
    <source>
        <dbReference type="ARBA" id="ARBA00022989"/>
    </source>
</evidence>
<feature type="transmembrane region" description="Helical" evidence="7">
    <location>
        <begin position="336"/>
        <end position="362"/>
    </location>
</feature>
<comment type="subcellular location">
    <subcellularLocation>
        <location evidence="1">Golgi apparatus</location>
        <location evidence="1">cis-Golgi network membrane</location>
        <topology evidence="1">Multi-pass membrane protein</topology>
    </subcellularLocation>
</comment>
<feature type="compositionally biased region" description="Low complexity" evidence="6">
    <location>
        <begin position="169"/>
        <end position="178"/>
    </location>
</feature>
<evidence type="ECO:0000256" key="5">
    <source>
        <dbReference type="ARBA" id="ARBA00023136"/>
    </source>
</evidence>
<feature type="domain" description="Yip1" evidence="8">
    <location>
        <begin position="246"/>
        <end position="407"/>
    </location>
</feature>
<feature type="compositionally biased region" description="Gly residues" evidence="6">
    <location>
        <begin position="33"/>
        <end position="45"/>
    </location>
</feature>
<feature type="region of interest" description="Disordered" evidence="6">
    <location>
        <begin position="169"/>
        <end position="202"/>
    </location>
</feature>
<keyword evidence="10" id="KW-1185">Reference proteome</keyword>
<name>A0A8C4PCA7_DRONO</name>
<evidence type="ECO:0000259" key="8">
    <source>
        <dbReference type="Pfam" id="PF04893"/>
    </source>
</evidence>
<feature type="transmembrane region" description="Helical" evidence="7">
    <location>
        <begin position="394"/>
        <end position="415"/>
    </location>
</feature>
<dbReference type="PANTHER" id="PTHR12822:SF3">
    <property type="entry name" value="PROTEIN YIPF2"/>
    <property type="match status" value="1"/>
</dbReference>
<evidence type="ECO:0000256" key="6">
    <source>
        <dbReference type="SAM" id="MobiDB-lite"/>
    </source>
</evidence>
<keyword evidence="3 7" id="KW-0812">Transmembrane</keyword>
<dbReference type="Ensembl" id="ENSDNVT00000026624.1">
    <property type="protein sequence ID" value="ENSDNVP00000022062.1"/>
    <property type="gene ID" value="ENSDNVG00000015382.1"/>
</dbReference>
<evidence type="ECO:0000256" key="2">
    <source>
        <dbReference type="ARBA" id="ARBA00010596"/>
    </source>
</evidence>
<dbReference type="GO" id="GO:0005794">
    <property type="term" value="C:Golgi apparatus"/>
    <property type="evidence" value="ECO:0007669"/>
    <property type="project" value="UniProtKB-SubCell"/>
</dbReference>
<feature type="compositionally biased region" description="Pro residues" evidence="6">
    <location>
        <begin position="131"/>
        <end position="140"/>
    </location>
</feature>
<dbReference type="InterPro" id="IPR039765">
    <property type="entry name" value="Yip5/YIPF1/YIPF2"/>
</dbReference>
<evidence type="ECO:0000313" key="9">
    <source>
        <dbReference type="Ensembl" id="ENSDNVP00000022062.1"/>
    </source>
</evidence>
<keyword evidence="5 7" id="KW-0472">Membrane</keyword>
<evidence type="ECO:0000313" key="10">
    <source>
        <dbReference type="Proteomes" id="UP000694423"/>
    </source>
</evidence>
<organism evidence="9 10">
    <name type="scientific">Dromaius novaehollandiae</name>
    <name type="common">Emu</name>
    <dbReference type="NCBI Taxonomy" id="8790"/>
    <lineage>
        <taxon>Eukaryota</taxon>
        <taxon>Metazoa</taxon>
        <taxon>Chordata</taxon>
        <taxon>Craniata</taxon>
        <taxon>Vertebrata</taxon>
        <taxon>Euteleostomi</taxon>
        <taxon>Archelosauria</taxon>
        <taxon>Archosauria</taxon>
        <taxon>Dinosauria</taxon>
        <taxon>Saurischia</taxon>
        <taxon>Theropoda</taxon>
        <taxon>Coelurosauria</taxon>
        <taxon>Aves</taxon>
        <taxon>Palaeognathae</taxon>
        <taxon>Casuariiformes</taxon>
        <taxon>Dromaiidae</taxon>
        <taxon>Dromaius</taxon>
    </lineage>
</organism>
<sequence length="457" mass="47853">MPVPGRARGFRGGPGGAGPGEGGVPVPVPAQGSPGGYGGPGGGILVPGEEVPVQTRGSPGGYGGPGGESRSRGRRSRSRPGGPQGDMGVPVPGGGPDPGGAAPTASHFAPAASGSAMAASDELRFPGESPRGPPCPPPVPGVRFGPAMSRPAPSRAEFEEAAELLAAAPGATTASASERPSHTALDVGPGYEEAEPGEDADNAELLGGQKQKQPRSFWTFEYYQAFFDVDTHQVLDRIKGSVTPLPGRNFVRHHLRNNPDLYGPFWICATLVFALAISGNLSHLPEKRASPSFHYSPQFHKVTIAATVVYCYAWLVPLALWGYLRWRQGSGARAGTYSFLETVCVYGYSLFTYIPAAVLWLIPAAWLQWLLLAVAALLSASVLALTFWPLVRALALLAAVVALHALLAVCCKLYFFQRPPSAGPAPSPLHATLGTEPHRSRAPQHFANLSQAASSRQ</sequence>
<proteinExistence type="inferred from homology"/>
<dbReference type="Pfam" id="PF04893">
    <property type="entry name" value="Yip1"/>
    <property type="match status" value="1"/>
</dbReference>
<feature type="compositionally biased region" description="Low complexity" evidence="6">
    <location>
        <begin position="99"/>
        <end position="130"/>
    </location>
</feature>
<feature type="compositionally biased region" description="Acidic residues" evidence="6">
    <location>
        <begin position="192"/>
        <end position="202"/>
    </location>
</feature>
<gene>
    <name evidence="9" type="primary">YIPF2</name>
</gene>
<evidence type="ECO:0000256" key="7">
    <source>
        <dbReference type="SAM" id="Phobius"/>
    </source>
</evidence>
<keyword evidence="4 7" id="KW-1133">Transmembrane helix</keyword>
<dbReference type="Proteomes" id="UP000694423">
    <property type="component" value="Unplaced"/>
</dbReference>
<protein>
    <submittedName>
        <fullName evidence="9">Yip1 domain family member 2</fullName>
    </submittedName>
</protein>
<feature type="transmembrane region" description="Helical" evidence="7">
    <location>
        <begin position="369"/>
        <end position="388"/>
    </location>
</feature>
<dbReference type="AlphaFoldDB" id="A0A8C4PCA7"/>
<dbReference type="GO" id="GO:0016020">
    <property type="term" value="C:membrane"/>
    <property type="evidence" value="ECO:0007669"/>
    <property type="project" value="InterPro"/>
</dbReference>
<comment type="similarity">
    <text evidence="2">Belongs to the YIP1 family.</text>
</comment>
<feature type="transmembrane region" description="Helical" evidence="7">
    <location>
        <begin position="261"/>
        <end position="281"/>
    </location>
</feature>
<evidence type="ECO:0000256" key="3">
    <source>
        <dbReference type="ARBA" id="ARBA00022692"/>
    </source>
</evidence>
<dbReference type="GO" id="GO:0031267">
    <property type="term" value="F:small GTPase binding"/>
    <property type="evidence" value="ECO:0007669"/>
    <property type="project" value="InterPro"/>
</dbReference>
<feature type="compositionally biased region" description="Low complexity" evidence="6">
    <location>
        <begin position="46"/>
        <end position="57"/>
    </location>
</feature>
<evidence type="ECO:0000256" key="1">
    <source>
        <dbReference type="ARBA" id="ARBA00004257"/>
    </source>
</evidence>
<dbReference type="InterPro" id="IPR006977">
    <property type="entry name" value="Yip1_dom"/>
</dbReference>
<feature type="transmembrane region" description="Helical" evidence="7">
    <location>
        <begin position="302"/>
        <end position="324"/>
    </location>
</feature>
<reference evidence="9" key="1">
    <citation type="submission" date="2025-08" db="UniProtKB">
        <authorList>
            <consortium name="Ensembl"/>
        </authorList>
    </citation>
    <scope>IDENTIFICATION</scope>
</reference>
<feature type="region of interest" description="Disordered" evidence="6">
    <location>
        <begin position="1"/>
        <end position="157"/>
    </location>
</feature>
<accession>A0A8C4PCA7</accession>